<organism evidence="3 4">
    <name type="scientific">Candidatus Nephthysia bennettiae</name>
    <dbReference type="NCBI Taxonomy" id="3127016"/>
    <lineage>
        <taxon>Bacteria</taxon>
        <taxon>Bacillati</taxon>
        <taxon>Candidatus Dormiibacterota</taxon>
        <taxon>Candidatus Dormibacteria</taxon>
        <taxon>Candidatus Dormibacterales</taxon>
        <taxon>Candidatus Dormibacteraceae</taxon>
        <taxon>Candidatus Nephthysia</taxon>
    </lineage>
</organism>
<dbReference type="AlphaFoldDB" id="A0A934KE38"/>
<dbReference type="SUPFAM" id="SSF52833">
    <property type="entry name" value="Thioredoxin-like"/>
    <property type="match status" value="1"/>
</dbReference>
<evidence type="ECO:0000259" key="2">
    <source>
        <dbReference type="Pfam" id="PF00578"/>
    </source>
</evidence>
<accession>A0A934KE38</accession>
<dbReference type="Pfam" id="PF00578">
    <property type="entry name" value="AhpC-TSA"/>
    <property type="match status" value="1"/>
</dbReference>
<gene>
    <name evidence="3" type="ORF">JF922_20640</name>
</gene>
<dbReference type="GO" id="GO:0016209">
    <property type="term" value="F:antioxidant activity"/>
    <property type="evidence" value="ECO:0007669"/>
    <property type="project" value="InterPro"/>
</dbReference>
<dbReference type="Proteomes" id="UP000612893">
    <property type="component" value="Unassembled WGS sequence"/>
</dbReference>
<dbReference type="GO" id="GO:0016491">
    <property type="term" value="F:oxidoreductase activity"/>
    <property type="evidence" value="ECO:0007669"/>
    <property type="project" value="InterPro"/>
</dbReference>
<evidence type="ECO:0000313" key="3">
    <source>
        <dbReference type="EMBL" id="MBJ7600465.1"/>
    </source>
</evidence>
<evidence type="ECO:0000313" key="4">
    <source>
        <dbReference type="Proteomes" id="UP000612893"/>
    </source>
</evidence>
<reference evidence="3" key="1">
    <citation type="submission" date="2020-10" db="EMBL/GenBank/DDBJ databases">
        <title>Ca. Dormibacterota MAGs.</title>
        <authorList>
            <person name="Montgomery K."/>
        </authorList>
    </citation>
    <scope>NUCLEOTIDE SEQUENCE [LARGE SCALE GENOMIC DNA]</scope>
    <source>
        <strain evidence="3">SC8812_S17_10</strain>
    </source>
</reference>
<comment type="caution">
    <text evidence="3">The sequence shown here is derived from an EMBL/GenBank/DDBJ whole genome shotgun (WGS) entry which is preliminary data.</text>
</comment>
<feature type="domain" description="Alkyl hydroperoxide reductase subunit C/ Thiol specific antioxidant" evidence="2">
    <location>
        <begin position="11"/>
        <end position="45"/>
    </location>
</feature>
<dbReference type="EMBL" id="JAEKNR010000209">
    <property type="protein sequence ID" value="MBJ7600465.1"/>
    <property type="molecule type" value="Genomic_DNA"/>
</dbReference>
<dbReference type="InterPro" id="IPR036249">
    <property type="entry name" value="Thioredoxin-like_sf"/>
</dbReference>
<evidence type="ECO:0000256" key="1">
    <source>
        <dbReference type="SAM" id="MobiDB-lite"/>
    </source>
</evidence>
<proteinExistence type="predicted"/>
<sequence length="82" mass="9341">MGLPAPTFPELDRIKGPVVINFFPTWCPDCRTEMPLMARRFKWLKTADRSRQRRPVLPTNFGLGTLGSVEGPPDQYRLLPEG</sequence>
<name>A0A934KE38_9BACT</name>
<protein>
    <submittedName>
        <fullName evidence="3">Redoxin domain-containing protein</fullName>
    </submittedName>
</protein>
<feature type="region of interest" description="Disordered" evidence="1">
    <location>
        <begin position="55"/>
        <end position="82"/>
    </location>
</feature>
<dbReference type="InterPro" id="IPR000866">
    <property type="entry name" value="AhpC/TSA"/>
</dbReference>
<dbReference type="Gene3D" id="3.40.30.10">
    <property type="entry name" value="Glutaredoxin"/>
    <property type="match status" value="1"/>
</dbReference>
<keyword evidence="4" id="KW-1185">Reference proteome</keyword>